<organism evidence="3">
    <name type="scientific">marine sediment metagenome</name>
    <dbReference type="NCBI Taxonomy" id="412755"/>
    <lineage>
        <taxon>unclassified sequences</taxon>
        <taxon>metagenomes</taxon>
        <taxon>ecological metagenomes</taxon>
    </lineage>
</organism>
<evidence type="ECO:0000313" key="3">
    <source>
        <dbReference type="EMBL" id="KKL17808.1"/>
    </source>
</evidence>
<dbReference type="Pfam" id="PF00582">
    <property type="entry name" value="Usp"/>
    <property type="match status" value="1"/>
</dbReference>
<dbReference type="InterPro" id="IPR014729">
    <property type="entry name" value="Rossmann-like_a/b/a_fold"/>
</dbReference>
<evidence type="ECO:0000259" key="2">
    <source>
        <dbReference type="Pfam" id="PF00582"/>
    </source>
</evidence>
<dbReference type="PANTHER" id="PTHR46268:SF6">
    <property type="entry name" value="UNIVERSAL STRESS PROTEIN UP12"/>
    <property type="match status" value="1"/>
</dbReference>
<dbReference type="EMBL" id="LAZR01039112">
    <property type="protein sequence ID" value="KKL17808.1"/>
    <property type="molecule type" value="Genomic_DNA"/>
</dbReference>
<dbReference type="CDD" id="cd00293">
    <property type="entry name" value="USP-like"/>
    <property type="match status" value="1"/>
</dbReference>
<dbReference type="PANTHER" id="PTHR46268">
    <property type="entry name" value="STRESS RESPONSE PROTEIN NHAX"/>
    <property type="match status" value="1"/>
</dbReference>
<name>A0A0F9E137_9ZZZZ</name>
<dbReference type="InterPro" id="IPR006016">
    <property type="entry name" value="UspA"/>
</dbReference>
<protein>
    <recommendedName>
        <fullName evidence="2">UspA domain-containing protein</fullName>
    </recommendedName>
</protein>
<gene>
    <name evidence="3" type="ORF">LCGC14_2481830</name>
</gene>
<feature type="domain" description="UspA" evidence="2">
    <location>
        <begin position="21"/>
        <end position="162"/>
    </location>
</feature>
<comment type="caution">
    <text evidence="3">The sequence shown here is derived from an EMBL/GenBank/DDBJ whole genome shotgun (WGS) entry which is preliminary data.</text>
</comment>
<dbReference type="AlphaFoldDB" id="A0A0F9E137"/>
<dbReference type="SUPFAM" id="SSF52402">
    <property type="entry name" value="Adenine nucleotide alpha hydrolases-like"/>
    <property type="match status" value="1"/>
</dbReference>
<dbReference type="InterPro" id="IPR006015">
    <property type="entry name" value="Universal_stress_UspA"/>
</dbReference>
<reference evidence="3" key="1">
    <citation type="journal article" date="2015" name="Nature">
        <title>Complex archaea that bridge the gap between prokaryotes and eukaryotes.</title>
        <authorList>
            <person name="Spang A."/>
            <person name="Saw J.H."/>
            <person name="Jorgensen S.L."/>
            <person name="Zaremba-Niedzwiedzka K."/>
            <person name="Martijn J."/>
            <person name="Lind A.E."/>
            <person name="van Eijk R."/>
            <person name="Schleper C."/>
            <person name="Guy L."/>
            <person name="Ettema T.J."/>
        </authorList>
    </citation>
    <scope>NUCLEOTIDE SEQUENCE</scope>
</reference>
<dbReference type="Gene3D" id="3.40.50.620">
    <property type="entry name" value="HUPs"/>
    <property type="match status" value="1"/>
</dbReference>
<evidence type="ECO:0000256" key="1">
    <source>
        <dbReference type="ARBA" id="ARBA00008791"/>
    </source>
</evidence>
<proteinExistence type="inferred from homology"/>
<comment type="similarity">
    <text evidence="1">Belongs to the universal stress protein A family.</text>
</comment>
<dbReference type="PRINTS" id="PR01438">
    <property type="entry name" value="UNVRSLSTRESS"/>
</dbReference>
<sequence>MASIICQDLDHCSVSDVQSVRRILVPFNSTKHAPNVFGKALTIAKLYGASICVVSIVNKDLVKKWVNGTPSRQSAMSLGSVDILKKGITKLGLQAKKFKIPFDHTIITSKKVSESILSLIDSQKIDLVVMGTKGKGMMKEMLIGRVSSAVAVNAKCPVLLVK</sequence>
<accession>A0A0F9E137</accession>